<sequence length="213" mass="23096">MKFNLKNLIQSTGLIALALLLMSTANQAIAQSSMQGFAGGGGTSGAKGSPSGSGRNLLGGAHLLNALGLNDKVIPAPKTSGKWQLKYNDPGINVTLLNWNCRDNSIWSDTLKGPINGFKHVWGKYGKSAKAAKGAKEHFDIYLKTVEQDVRRGMKKSPKHGIFSPPFGKTETKTVRYCYTDAEVDQFIAYIKGMFKHLGSHSDPVAEVKRLFP</sequence>
<protein>
    <submittedName>
        <fullName evidence="2">Uncharacterized protein</fullName>
    </submittedName>
</protein>
<dbReference type="Proteomes" id="UP000594688">
    <property type="component" value="Chromosome"/>
</dbReference>
<accession>A0A7T0BTK1</accession>
<reference evidence="2 3" key="1">
    <citation type="submission" date="2020-02" db="EMBL/GenBank/DDBJ databases">
        <title>Genomic and physiological characterization of two novel Nitrospinaceae genera.</title>
        <authorList>
            <person name="Mueller A.J."/>
            <person name="Jung M.-Y."/>
            <person name="Strachan C.R."/>
            <person name="Herbold C.W."/>
            <person name="Kirkegaard R.H."/>
            <person name="Daims H."/>
        </authorList>
    </citation>
    <scope>NUCLEOTIDE SEQUENCE [LARGE SCALE GENOMIC DNA]</scope>
    <source>
        <strain evidence="2">EB</strain>
    </source>
</reference>
<feature type="signal peptide" evidence="1">
    <location>
        <begin position="1"/>
        <end position="30"/>
    </location>
</feature>
<keyword evidence="1" id="KW-0732">Signal</keyword>
<gene>
    <name evidence="2" type="ORF">G3M70_02145</name>
</gene>
<dbReference type="EMBL" id="CP048685">
    <property type="protein sequence ID" value="QPJ60752.1"/>
    <property type="molecule type" value="Genomic_DNA"/>
</dbReference>
<evidence type="ECO:0000313" key="3">
    <source>
        <dbReference type="Proteomes" id="UP000594688"/>
    </source>
</evidence>
<proteinExistence type="predicted"/>
<dbReference type="AlphaFoldDB" id="A0A7T0BTK1"/>
<evidence type="ECO:0000256" key="1">
    <source>
        <dbReference type="SAM" id="SignalP"/>
    </source>
</evidence>
<evidence type="ECO:0000313" key="2">
    <source>
        <dbReference type="EMBL" id="QPJ60752.1"/>
    </source>
</evidence>
<name>A0A7T0BTK1_9BACT</name>
<dbReference type="KEGG" id="nli:G3M70_02145"/>
<feature type="chain" id="PRO_5032877523" evidence="1">
    <location>
        <begin position="31"/>
        <end position="213"/>
    </location>
</feature>
<organism evidence="2 3">
    <name type="scientific">Candidatus Nitronauta litoralis</name>
    <dbReference type="NCBI Taxonomy" id="2705533"/>
    <lineage>
        <taxon>Bacteria</taxon>
        <taxon>Pseudomonadati</taxon>
        <taxon>Nitrospinota/Tectimicrobiota group</taxon>
        <taxon>Nitrospinota</taxon>
        <taxon>Nitrospinia</taxon>
        <taxon>Nitrospinales</taxon>
        <taxon>Nitrospinaceae</taxon>
        <taxon>Candidatus Nitronauta</taxon>
    </lineage>
</organism>